<organism evidence="3 4">
    <name type="scientific">Spironucleus salmonicida</name>
    <dbReference type="NCBI Taxonomy" id="348837"/>
    <lineage>
        <taxon>Eukaryota</taxon>
        <taxon>Metamonada</taxon>
        <taxon>Diplomonadida</taxon>
        <taxon>Hexamitidae</taxon>
        <taxon>Hexamitinae</taxon>
        <taxon>Spironucleus</taxon>
    </lineage>
</organism>
<evidence type="ECO:0000256" key="2">
    <source>
        <dbReference type="SAM" id="MobiDB-lite"/>
    </source>
</evidence>
<dbReference type="RefSeq" id="XP_067761845.1">
    <property type="nucleotide sequence ID" value="XM_067911158.1"/>
</dbReference>
<comment type="caution">
    <text evidence="3">The sequence shown here is derived from an EMBL/GenBank/DDBJ whole genome shotgun (WGS) entry which is preliminary data.</text>
</comment>
<sequence length="1081" mass="127211">MSKVVVDEQHLMKMIQKVEEQQTQLMELAQLYESADDANKASTEQLVQFQQQNENLVSSLKIAQDKLTQSEELLHFRDKQLTVLQNQLLKFTHSGLVPDQASFVGLIPPSSPENMKQELQMLRDSLQFTGIQHNQPLQVTTQNNTYKEEIAALNKKVEDLNFELNENKFKKSDMSENAVVKQLEKVINDLREEKQELGKVVEIQKQEIQNHEQLKGEFSSLQMINVQQNNDLNEKDNDIMQFIQAISELQSEKSEIEIAMQMMSQQSQFSQNQHNSITVNQMIQSDISMQNAAIMFNIDLQNLETEIRSQCEDKSNEILNELLQDLTQYTTLQVTKMSFNKVVKEIIQKQIETNMQLTQYQNSKFEETQVSQENKVQLDQLRNENLTYQNQLENEKNNADMIKQQIDDNLIKIRLLQEEIVSQAQNIGEKELRIENQSQKITELESILIQAKGNLQKFENLGENNQTLLSEMNNLTNENQGLKVELQVVKNAHQEISKQTEIQEKMYKQLQDEHAKLDSLLQDKFNESETLKNTLQSKDQQTNSQSQLQLDQINQITVEIKHLKSQLDEANDLLRESNRDLMDTKQQHTRAEAILSEKDNQIIMERNKNLSCETQIAGFKDQIKTLGITMDKLRNEKEELLLKYTDLKVEKNVLENDKQNVDSQYKEKLTNLEKELQITQSQNDDFNKVLTAKNQEITELEVELRKYVAQFNEKNLKVEDVTMQKEEEVNKYELLIGAQKSQISEIESQLMKLCSENQYYIDEKMLLQKNIQQKDTQIQQLQNQVFQQEKQVKNLQVDLEKGNNEHNRLRRDLEHTELEITRREESFLSQTELIKTKFEDYTQKQLEREISKKNQEISRLQTNLEQKQGEFDAVKQDFTHKINENTQALNQIDVINRKLIQQEQLTARIRQNSQEMKEQYENKINNLRQENQRVVNTLQNNEMNFKLQETQRSGNLREEYNKQIEQLVGQLKDLQLENEKIKVRIQMENVEKERSQQEISRISLKMKDAEDELQKQLKGTEKYRDLYKKAYQVVEKMKEKERSQKQVIDGLEQRVDELARRQASNRNEGYSNKSNYTPGAW</sequence>
<feature type="compositionally biased region" description="Polar residues" evidence="2">
    <location>
        <begin position="1062"/>
        <end position="1081"/>
    </location>
</feature>
<gene>
    <name evidence="3" type="ORF">SS50377_27367</name>
</gene>
<feature type="coiled-coil region" evidence="1">
    <location>
        <begin position="843"/>
        <end position="877"/>
    </location>
</feature>
<feature type="coiled-coil region" evidence="1">
    <location>
        <begin position="143"/>
        <end position="266"/>
    </location>
</feature>
<feature type="region of interest" description="Disordered" evidence="2">
    <location>
        <begin position="1058"/>
        <end position="1081"/>
    </location>
</feature>
<evidence type="ECO:0000313" key="4">
    <source>
        <dbReference type="Proteomes" id="UP000018208"/>
    </source>
</evidence>
<evidence type="ECO:0000313" key="3">
    <source>
        <dbReference type="EMBL" id="KAH0571072.1"/>
    </source>
</evidence>
<proteinExistence type="predicted"/>
<feature type="coiled-coil region" evidence="1">
    <location>
        <begin position="11"/>
        <end position="66"/>
    </location>
</feature>
<accession>A0A9P8RW32</accession>
<evidence type="ECO:0000256" key="1">
    <source>
        <dbReference type="SAM" id="Coils"/>
    </source>
</evidence>
<dbReference type="EMBL" id="AUWU02000007">
    <property type="protein sequence ID" value="KAH0571072.1"/>
    <property type="molecule type" value="Genomic_DNA"/>
</dbReference>
<name>A0A9P8RW32_9EUKA</name>
<dbReference type="AlphaFoldDB" id="A0A9P8RW32"/>
<dbReference type="GeneID" id="94301390"/>
<keyword evidence="4" id="KW-1185">Reference proteome</keyword>
<protein>
    <submittedName>
        <fullName evidence="3">Uncharacterized protein</fullName>
    </submittedName>
</protein>
<dbReference type="KEGG" id="ssao:94301390"/>
<reference evidence="3 4" key="1">
    <citation type="journal article" date="2014" name="PLoS Genet.">
        <title>The Genome of Spironucleus salmonicida Highlights a Fish Pathogen Adapted to Fluctuating Environments.</title>
        <authorList>
            <person name="Xu F."/>
            <person name="Jerlstrom-Hultqvist J."/>
            <person name="Einarsson E."/>
            <person name="Astvaldsson A."/>
            <person name="Svard S.G."/>
            <person name="Andersson J.O."/>
        </authorList>
    </citation>
    <scope>NUCLEOTIDE SEQUENCE [LARGE SCALE GENOMIC DNA]</scope>
    <source>
        <strain evidence="3 4">ATCC 50377</strain>
    </source>
</reference>
<dbReference type="Proteomes" id="UP000018208">
    <property type="component" value="Unassembled WGS sequence"/>
</dbReference>
<feature type="coiled-coil region" evidence="1">
    <location>
        <begin position="764"/>
        <end position="819"/>
    </location>
</feature>
<keyword evidence="1" id="KW-0175">Coiled coil</keyword>
<feature type="coiled-coil region" evidence="1">
    <location>
        <begin position="371"/>
        <end position="527"/>
    </location>
</feature>
<feature type="coiled-coil region" evidence="1">
    <location>
        <begin position="553"/>
        <end position="587"/>
    </location>
</feature>
<feature type="coiled-coil region" evidence="1">
    <location>
        <begin position="623"/>
        <end position="717"/>
    </location>
</feature>